<dbReference type="SUPFAM" id="SSF53067">
    <property type="entry name" value="Actin-like ATPase domain"/>
    <property type="match status" value="1"/>
</dbReference>
<gene>
    <name evidence="2" type="ORF">CLV46_2980</name>
</gene>
<keyword evidence="2" id="KW-0418">Kinase</keyword>
<dbReference type="InterPro" id="IPR000600">
    <property type="entry name" value="ROK"/>
</dbReference>
<keyword evidence="3" id="KW-1185">Reference proteome</keyword>
<dbReference type="CDD" id="cd00090">
    <property type="entry name" value="HTH_ARSR"/>
    <property type="match status" value="1"/>
</dbReference>
<comment type="similarity">
    <text evidence="1">Belongs to the ROK (NagC/XylR) family.</text>
</comment>
<accession>A0A2M9CNA7</accession>
<evidence type="ECO:0000256" key="1">
    <source>
        <dbReference type="ARBA" id="ARBA00006479"/>
    </source>
</evidence>
<dbReference type="PANTHER" id="PTHR18964:SF149">
    <property type="entry name" value="BIFUNCTIONAL UDP-N-ACETYLGLUCOSAMINE 2-EPIMERASE_N-ACETYLMANNOSAMINE KINASE"/>
    <property type="match status" value="1"/>
</dbReference>
<dbReference type="CDD" id="cd23763">
    <property type="entry name" value="ASKHA_ATPase_ROK"/>
    <property type="match status" value="1"/>
</dbReference>
<dbReference type="EMBL" id="PGFF01000001">
    <property type="protein sequence ID" value="PJJ73393.1"/>
    <property type="molecule type" value="Genomic_DNA"/>
</dbReference>
<dbReference type="Gene3D" id="1.10.10.10">
    <property type="entry name" value="Winged helix-like DNA-binding domain superfamily/Winged helix DNA-binding domain"/>
    <property type="match status" value="1"/>
</dbReference>
<dbReference type="OrthoDB" id="4083144at2"/>
<sequence>MAQGRATLTGATSRGIVLDLIRSRGPISRVQLATATGFTQATISHVVRSLASDGLVVESGEREYTGGKPRVMLTLAPRARFAVGVQLGADSTTYVVTDLTGTVVGRLRTRGVRTGEPAESILAIAARIDRLLAALDVDPSLVLGIGVATPGPLDVERGCILRSPTMPAWVGFPLRERLAAATGLSVSLDNDATAAGVGEFWGGDGASSVAHCTVFMGAGIGAGIIVGGSVYRGSSSNAGEIGQLRALRSEPGATIESVAAPAAVAAAARRAIAAGRATSMVLGEGDAFADFDVVAASATRGDPLALELIAESAEHIGDAVVTLADILDLDSVVLAGPSFSIAGPLYLRAVQRRVDAEFFARELHGVRVQLSHHVVDAAAVGAATLVLQQQLSPRRFGIGAFAAAP</sequence>
<dbReference type="RefSeq" id="WP_100365486.1">
    <property type="nucleotide sequence ID" value="NZ_PGFF01000001.1"/>
</dbReference>
<dbReference type="SUPFAM" id="SSF46785">
    <property type="entry name" value="Winged helix' DNA-binding domain"/>
    <property type="match status" value="1"/>
</dbReference>
<evidence type="ECO:0000313" key="3">
    <source>
        <dbReference type="Proteomes" id="UP000228758"/>
    </source>
</evidence>
<dbReference type="InterPro" id="IPR036390">
    <property type="entry name" value="WH_DNA-bd_sf"/>
</dbReference>
<organism evidence="2 3">
    <name type="scientific">Diaminobutyricimonas aerilata</name>
    <dbReference type="NCBI Taxonomy" id="1162967"/>
    <lineage>
        <taxon>Bacteria</taxon>
        <taxon>Bacillati</taxon>
        <taxon>Actinomycetota</taxon>
        <taxon>Actinomycetes</taxon>
        <taxon>Micrococcales</taxon>
        <taxon>Microbacteriaceae</taxon>
        <taxon>Diaminobutyricimonas</taxon>
    </lineage>
</organism>
<dbReference type="Gene3D" id="3.30.420.40">
    <property type="match status" value="2"/>
</dbReference>
<evidence type="ECO:0000313" key="2">
    <source>
        <dbReference type="EMBL" id="PJJ73393.1"/>
    </source>
</evidence>
<dbReference type="PANTHER" id="PTHR18964">
    <property type="entry name" value="ROK (REPRESSOR, ORF, KINASE) FAMILY"/>
    <property type="match status" value="1"/>
</dbReference>
<dbReference type="InterPro" id="IPR043129">
    <property type="entry name" value="ATPase_NBD"/>
</dbReference>
<reference evidence="2 3" key="1">
    <citation type="submission" date="2017-11" db="EMBL/GenBank/DDBJ databases">
        <title>Genomic Encyclopedia of Archaeal and Bacterial Type Strains, Phase II (KMG-II): From Individual Species to Whole Genera.</title>
        <authorList>
            <person name="Goeker M."/>
        </authorList>
    </citation>
    <scope>NUCLEOTIDE SEQUENCE [LARGE SCALE GENOMIC DNA]</scope>
    <source>
        <strain evidence="2 3">DSM 27393</strain>
    </source>
</reference>
<comment type="caution">
    <text evidence="2">The sequence shown here is derived from an EMBL/GenBank/DDBJ whole genome shotgun (WGS) entry which is preliminary data.</text>
</comment>
<dbReference type="Pfam" id="PF00480">
    <property type="entry name" value="ROK"/>
    <property type="match status" value="1"/>
</dbReference>
<proteinExistence type="inferred from homology"/>
<dbReference type="InterPro" id="IPR011991">
    <property type="entry name" value="ArsR-like_HTH"/>
</dbReference>
<keyword evidence="2" id="KW-0808">Transferase</keyword>
<protein>
    <submittedName>
        <fullName evidence="2">Putative NBD/HSP70 family sugar kinase</fullName>
    </submittedName>
</protein>
<name>A0A2M9CNA7_9MICO</name>
<dbReference type="InterPro" id="IPR036388">
    <property type="entry name" value="WH-like_DNA-bd_sf"/>
</dbReference>
<dbReference type="Proteomes" id="UP000228758">
    <property type="component" value="Unassembled WGS sequence"/>
</dbReference>
<dbReference type="AlphaFoldDB" id="A0A2M9CNA7"/>
<dbReference type="GO" id="GO:0016301">
    <property type="term" value="F:kinase activity"/>
    <property type="evidence" value="ECO:0007669"/>
    <property type="project" value="UniProtKB-KW"/>
</dbReference>